<keyword evidence="2" id="KW-1185">Reference proteome</keyword>
<keyword evidence="1" id="KW-0131">Cell cycle</keyword>
<dbReference type="EMBL" id="JBHSRI010000009">
    <property type="protein sequence ID" value="MFC6039349.1"/>
    <property type="molecule type" value="Genomic_DNA"/>
</dbReference>
<keyword evidence="1" id="KW-0132">Cell division</keyword>
<gene>
    <name evidence="1" type="ORF">ACFPYN_07930</name>
</gene>
<proteinExistence type="predicted"/>
<dbReference type="CDD" id="cd07820">
    <property type="entry name" value="SRPBCC_3"/>
    <property type="match status" value="1"/>
</dbReference>
<dbReference type="Gene3D" id="3.30.530.20">
    <property type="match status" value="1"/>
</dbReference>
<protein>
    <submittedName>
        <fullName evidence="1">Cell division protein</fullName>
    </submittedName>
</protein>
<evidence type="ECO:0000313" key="1">
    <source>
        <dbReference type="EMBL" id="MFC6039349.1"/>
    </source>
</evidence>
<accession>A0ABW1L6S2</accession>
<reference evidence="2" key="1">
    <citation type="journal article" date="2019" name="Int. J. Syst. Evol. Microbiol.">
        <title>The Global Catalogue of Microorganisms (GCM) 10K type strain sequencing project: providing services to taxonomists for standard genome sequencing and annotation.</title>
        <authorList>
            <consortium name="The Broad Institute Genomics Platform"/>
            <consortium name="The Broad Institute Genome Sequencing Center for Infectious Disease"/>
            <person name="Wu L."/>
            <person name="Ma J."/>
        </authorList>
    </citation>
    <scope>NUCLEOTIDE SEQUENCE [LARGE SCALE GENOMIC DNA]</scope>
    <source>
        <strain evidence="2">CCUG 54527</strain>
    </source>
</reference>
<dbReference type="Proteomes" id="UP001596170">
    <property type="component" value="Unassembled WGS sequence"/>
</dbReference>
<comment type="caution">
    <text evidence="1">The sequence shown here is derived from an EMBL/GenBank/DDBJ whole genome shotgun (WGS) entry which is preliminary data.</text>
</comment>
<sequence>MPIIILETYVKAPIGMCFDFARNVEIHIKTTSQTQERAVGGITTGLLKKGDEVTWEAIHFGVRQRLTAKISEMTKPHAFTDVMVKGAFHSFSHTHEFIEHSRGTMMKDIFEYKSPLGIIGQLADKVFLEKYMKNFLVSRANELKKIAEIEANRM</sequence>
<dbReference type="RefSeq" id="WP_377733425.1">
    <property type="nucleotide sequence ID" value="NZ_JBHSRI010000009.1"/>
</dbReference>
<organism evidence="1 2">
    <name type="scientific">Paenisporosarcina macmurdoensis</name>
    <dbReference type="NCBI Taxonomy" id="212659"/>
    <lineage>
        <taxon>Bacteria</taxon>
        <taxon>Bacillati</taxon>
        <taxon>Bacillota</taxon>
        <taxon>Bacilli</taxon>
        <taxon>Bacillales</taxon>
        <taxon>Caryophanaceae</taxon>
        <taxon>Paenisporosarcina</taxon>
    </lineage>
</organism>
<name>A0ABW1L6S2_9BACL</name>
<dbReference type="GO" id="GO:0051301">
    <property type="term" value="P:cell division"/>
    <property type="evidence" value="ECO:0007669"/>
    <property type="project" value="UniProtKB-KW"/>
</dbReference>
<dbReference type="SUPFAM" id="SSF55961">
    <property type="entry name" value="Bet v1-like"/>
    <property type="match status" value="1"/>
</dbReference>
<evidence type="ECO:0000313" key="2">
    <source>
        <dbReference type="Proteomes" id="UP001596170"/>
    </source>
</evidence>
<dbReference type="InterPro" id="IPR023393">
    <property type="entry name" value="START-like_dom_sf"/>
</dbReference>